<evidence type="ECO:0000313" key="1">
    <source>
        <dbReference type="EMBL" id="OHE91041.1"/>
    </source>
</evidence>
<keyword evidence="2" id="KW-1185">Reference proteome</keyword>
<organism evidence="1 2">
    <name type="scientific">Colletotrichum orchidophilum</name>
    <dbReference type="NCBI Taxonomy" id="1209926"/>
    <lineage>
        <taxon>Eukaryota</taxon>
        <taxon>Fungi</taxon>
        <taxon>Dikarya</taxon>
        <taxon>Ascomycota</taxon>
        <taxon>Pezizomycotina</taxon>
        <taxon>Sordariomycetes</taxon>
        <taxon>Hypocreomycetidae</taxon>
        <taxon>Glomerellales</taxon>
        <taxon>Glomerellaceae</taxon>
        <taxon>Colletotrichum</taxon>
    </lineage>
</organism>
<dbReference type="GeneID" id="34566789"/>
<name>A0A1G4APL9_9PEZI</name>
<dbReference type="Proteomes" id="UP000176998">
    <property type="component" value="Unassembled WGS sequence"/>
</dbReference>
<reference evidence="1 2" key="1">
    <citation type="submission" date="2016-09" db="EMBL/GenBank/DDBJ databases">
        <authorList>
            <person name="Capua I."/>
            <person name="De Benedictis P."/>
            <person name="Joannis T."/>
            <person name="Lombin L.H."/>
            <person name="Cattoli G."/>
        </authorList>
    </citation>
    <scope>NUCLEOTIDE SEQUENCE [LARGE SCALE GENOMIC DNA]</scope>
    <source>
        <strain evidence="1 2">IMI 309357</strain>
    </source>
</reference>
<protein>
    <submittedName>
        <fullName evidence="1">Uncharacterized protein</fullName>
    </submittedName>
</protein>
<accession>A0A1G4APL9</accession>
<comment type="caution">
    <text evidence="1">The sequence shown here is derived from an EMBL/GenBank/DDBJ whole genome shotgun (WGS) entry which is preliminary data.</text>
</comment>
<dbReference type="AlphaFoldDB" id="A0A1G4APL9"/>
<evidence type="ECO:0000313" key="2">
    <source>
        <dbReference type="Proteomes" id="UP000176998"/>
    </source>
</evidence>
<dbReference type="EMBL" id="MJBS01000205">
    <property type="protein sequence ID" value="OHE91041.1"/>
    <property type="molecule type" value="Genomic_DNA"/>
</dbReference>
<dbReference type="RefSeq" id="XP_022468215.1">
    <property type="nucleotide sequence ID" value="XM_022625279.1"/>
</dbReference>
<sequence>MAWILSAPVAAARRPPPSVCGEDYGQGLYQGCYTARRPRPERLLLDRLAAGNVAGGSWDQGINKVVVRNGGPACLRQCGEPFGPRSFNRG</sequence>
<gene>
    <name evidence="1" type="ORF">CORC01_13663</name>
</gene>
<proteinExistence type="predicted"/>